<dbReference type="Gene3D" id="2.40.30.10">
    <property type="entry name" value="Translation factors"/>
    <property type="match status" value="1"/>
</dbReference>
<accession>A0ABU0IK15</accession>
<dbReference type="Pfam" id="PF08021">
    <property type="entry name" value="FAD_binding_9"/>
    <property type="match status" value="1"/>
</dbReference>
<dbReference type="Pfam" id="PF04954">
    <property type="entry name" value="SIP"/>
    <property type="match status" value="1"/>
</dbReference>
<feature type="domain" description="FAD-binding FR-type" evidence="2">
    <location>
        <begin position="110"/>
        <end position="234"/>
    </location>
</feature>
<organism evidence="3 4">
    <name type="scientific">Rhizobium paknamense</name>
    <dbReference type="NCBI Taxonomy" id="1206817"/>
    <lineage>
        <taxon>Bacteria</taxon>
        <taxon>Pseudomonadati</taxon>
        <taxon>Pseudomonadota</taxon>
        <taxon>Alphaproteobacteria</taxon>
        <taxon>Hyphomicrobiales</taxon>
        <taxon>Rhizobiaceae</taxon>
        <taxon>Rhizobium/Agrobacterium group</taxon>
        <taxon>Rhizobium</taxon>
    </lineage>
</organism>
<dbReference type="PANTHER" id="PTHR30157:SF0">
    <property type="entry name" value="NADPH-DEPENDENT FERRIC-CHELATE REDUCTASE"/>
    <property type="match status" value="1"/>
</dbReference>
<proteinExistence type="inferred from homology"/>
<dbReference type="Gene3D" id="3.40.50.80">
    <property type="entry name" value="Nucleotide-binding domain of ferredoxin-NADP reductase (FNR) module"/>
    <property type="match status" value="1"/>
</dbReference>
<dbReference type="InterPro" id="IPR017938">
    <property type="entry name" value="Riboflavin_synthase-like_b-brl"/>
</dbReference>
<comment type="caution">
    <text evidence="3">The sequence shown here is derived from an EMBL/GenBank/DDBJ whole genome shotgun (WGS) entry which is preliminary data.</text>
</comment>
<dbReference type="InterPro" id="IPR039374">
    <property type="entry name" value="SIP_fam"/>
</dbReference>
<evidence type="ECO:0000256" key="1">
    <source>
        <dbReference type="ARBA" id="ARBA00035644"/>
    </source>
</evidence>
<dbReference type="Gene3D" id="3.30.310.50">
    <property type="entry name" value="Alpha-D-phosphohexomutase, C-terminal domain"/>
    <property type="match status" value="1"/>
</dbReference>
<sequence>MPSLSSMPFKASATVPFEKLDDYLEPFIESLSTHDMTICKGDGVYDIASPFGKASFRPGEGEFRLTAEAADPANLNRLKHALVGPIGFIAARENPVIEWEGDKAAPALPDDLRILRVARVSDLTPNMRRLVFSGENLQRYDRPDQLHCRLIFQPRDMVKPSWPMLDDRGHVVWPDGGAVPTRVYTIRKIDGTRQEITVDFALHENPGPATRWAMDARPGDIAGILGPAADGPKDADFHVLIGDETALPGIARILEEMPQAAIGHAIIEVANPQEELPLVHPKGVTLTWLHRQDAAPGTTELLFDALQTVAWPDDLSRAFLWGGSEHKIFSRIYRHLKNEIKLPRDRFTLHSHWHRRLSEEEIIAKGGEAYLPSDH</sequence>
<reference evidence="3 4" key="1">
    <citation type="submission" date="2023-07" db="EMBL/GenBank/DDBJ databases">
        <title>Genomic Encyclopedia of Type Strains, Phase IV (KMG-IV): sequencing the most valuable type-strain genomes for metagenomic binning, comparative biology and taxonomic classification.</title>
        <authorList>
            <person name="Goeker M."/>
        </authorList>
    </citation>
    <scope>NUCLEOTIDE SEQUENCE [LARGE SCALE GENOMIC DNA]</scope>
    <source>
        <strain evidence="3 4">DSM 100301</strain>
    </source>
</reference>
<dbReference type="InterPro" id="IPR039261">
    <property type="entry name" value="FNR_nucleotide-bd"/>
</dbReference>
<dbReference type="Proteomes" id="UP001235269">
    <property type="component" value="Unassembled WGS sequence"/>
</dbReference>
<dbReference type="SUPFAM" id="SSF63380">
    <property type="entry name" value="Riboflavin synthase domain-like"/>
    <property type="match status" value="1"/>
</dbReference>
<name>A0ABU0IK15_9HYPH</name>
<dbReference type="InterPro" id="IPR013113">
    <property type="entry name" value="SIP_FAD-bd"/>
</dbReference>
<gene>
    <name evidence="3" type="ORF">QO005_004133</name>
</gene>
<comment type="similarity">
    <text evidence="1">Belongs to the SIP oxidoreductase family.</text>
</comment>
<protein>
    <submittedName>
        <fullName evidence="3">NADPH-dependent ferric siderophore reductase</fullName>
    </submittedName>
</protein>
<evidence type="ECO:0000313" key="3">
    <source>
        <dbReference type="EMBL" id="MDQ0457775.1"/>
    </source>
</evidence>
<keyword evidence="4" id="KW-1185">Reference proteome</keyword>
<evidence type="ECO:0000313" key="4">
    <source>
        <dbReference type="Proteomes" id="UP001235269"/>
    </source>
</evidence>
<dbReference type="CDD" id="cd06193">
    <property type="entry name" value="siderophore_interacting"/>
    <property type="match status" value="1"/>
</dbReference>
<dbReference type="PANTHER" id="PTHR30157">
    <property type="entry name" value="FERRIC REDUCTASE, NADPH-DEPENDENT"/>
    <property type="match status" value="1"/>
</dbReference>
<dbReference type="InterPro" id="IPR017927">
    <property type="entry name" value="FAD-bd_FR_type"/>
</dbReference>
<dbReference type="InterPro" id="IPR007037">
    <property type="entry name" value="SIP_rossman_dom"/>
</dbReference>
<dbReference type="PROSITE" id="PS51384">
    <property type="entry name" value="FAD_FR"/>
    <property type="match status" value="1"/>
</dbReference>
<evidence type="ECO:0000259" key="2">
    <source>
        <dbReference type="PROSITE" id="PS51384"/>
    </source>
</evidence>
<dbReference type="EMBL" id="JAUSWH010000018">
    <property type="protein sequence ID" value="MDQ0457775.1"/>
    <property type="molecule type" value="Genomic_DNA"/>
</dbReference>
<dbReference type="RefSeq" id="WP_307159877.1">
    <property type="nucleotide sequence ID" value="NZ_JAUSWH010000018.1"/>
</dbReference>